<dbReference type="PRINTS" id="PR00080">
    <property type="entry name" value="SDRFAMILY"/>
</dbReference>
<reference evidence="3" key="1">
    <citation type="journal article" date="2019" name="Int. J. Syst. Evol. Microbiol.">
        <title>The Global Catalogue of Microorganisms (GCM) 10K type strain sequencing project: providing services to taxonomists for standard genome sequencing and annotation.</title>
        <authorList>
            <consortium name="The Broad Institute Genomics Platform"/>
            <consortium name="The Broad Institute Genome Sequencing Center for Infectious Disease"/>
            <person name="Wu L."/>
            <person name="Ma J."/>
        </authorList>
    </citation>
    <scope>NUCLEOTIDE SEQUENCE [LARGE SCALE GENOMIC DNA]</scope>
    <source>
        <strain evidence="3">JCM 17804</strain>
    </source>
</reference>
<sequence>MSNSESRTGPGWTPGQRIAGRVAVVIGAGQSPGEGLGNGRAAAMRYAREGARVLSVDRNLESAEETAAMIRAEGFESQALAADVTREAELSAAIARATELWGSLDILHNNVGVSLAGGDAELTEITEEAFDNLYRINLRGTAFACKHALLAMRKQRSGAIVNISSAAGVGRYPYAAYKATKAGVIALTEQLALQNAPFGIRVNCVLPGLISTPMAVETRARTWGQSREQVLAERVAKIPLGREGLGWDVANAALFLASDEAAFITGVSLMVDGGRVLNRI</sequence>
<comment type="similarity">
    <text evidence="1">Belongs to the short-chain dehydrogenases/reductases (SDR) family.</text>
</comment>
<dbReference type="Pfam" id="PF13561">
    <property type="entry name" value="adh_short_C2"/>
    <property type="match status" value="1"/>
</dbReference>
<dbReference type="SUPFAM" id="SSF51735">
    <property type="entry name" value="NAD(P)-binding Rossmann-fold domains"/>
    <property type="match status" value="1"/>
</dbReference>
<evidence type="ECO:0000313" key="3">
    <source>
        <dbReference type="Proteomes" id="UP001500975"/>
    </source>
</evidence>
<keyword evidence="3" id="KW-1185">Reference proteome</keyword>
<dbReference type="InterPro" id="IPR002347">
    <property type="entry name" value="SDR_fam"/>
</dbReference>
<accession>A0ABP8HXT1</accession>
<gene>
    <name evidence="2" type="ORF">GCM10023165_31960</name>
</gene>
<organism evidence="2 3">
    <name type="scientific">Variovorax defluvii</name>
    <dbReference type="NCBI Taxonomy" id="913761"/>
    <lineage>
        <taxon>Bacteria</taxon>
        <taxon>Pseudomonadati</taxon>
        <taxon>Pseudomonadota</taxon>
        <taxon>Betaproteobacteria</taxon>
        <taxon>Burkholderiales</taxon>
        <taxon>Comamonadaceae</taxon>
        <taxon>Variovorax</taxon>
    </lineage>
</organism>
<dbReference type="InterPro" id="IPR036291">
    <property type="entry name" value="NAD(P)-bd_dom_sf"/>
</dbReference>
<dbReference type="EMBL" id="BAABGJ010000046">
    <property type="protein sequence ID" value="GAA4347094.1"/>
    <property type="molecule type" value="Genomic_DNA"/>
</dbReference>
<protein>
    <submittedName>
        <fullName evidence="2">SDR family NAD(P)-dependent oxidoreductase</fullName>
    </submittedName>
</protein>
<dbReference type="Proteomes" id="UP001500975">
    <property type="component" value="Unassembled WGS sequence"/>
</dbReference>
<evidence type="ECO:0000256" key="1">
    <source>
        <dbReference type="ARBA" id="ARBA00006484"/>
    </source>
</evidence>
<dbReference type="RefSeq" id="WP_345539085.1">
    <property type="nucleotide sequence ID" value="NZ_BAABGJ010000046.1"/>
</dbReference>
<comment type="caution">
    <text evidence="2">The sequence shown here is derived from an EMBL/GenBank/DDBJ whole genome shotgun (WGS) entry which is preliminary data.</text>
</comment>
<evidence type="ECO:0000313" key="2">
    <source>
        <dbReference type="EMBL" id="GAA4347094.1"/>
    </source>
</evidence>
<name>A0ABP8HXT1_9BURK</name>
<dbReference type="PANTHER" id="PTHR42760">
    <property type="entry name" value="SHORT-CHAIN DEHYDROGENASES/REDUCTASES FAMILY MEMBER"/>
    <property type="match status" value="1"/>
</dbReference>
<dbReference type="PANTHER" id="PTHR42760:SF122">
    <property type="entry name" value="NAD(P)-BINDING PROTEIN"/>
    <property type="match status" value="1"/>
</dbReference>
<dbReference type="Gene3D" id="3.40.50.720">
    <property type="entry name" value="NAD(P)-binding Rossmann-like Domain"/>
    <property type="match status" value="1"/>
</dbReference>
<dbReference type="PRINTS" id="PR00081">
    <property type="entry name" value="GDHRDH"/>
</dbReference>
<proteinExistence type="inferred from homology"/>